<dbReference type="InterPro" id="IPR025997">
    <property type="entry name" value="SBP_2_dom"/>
</dbReference>
<organism evidence="5">
    <name type="scientific">Tuwongella immobilis</name>
    <dbReference type="NCBI Taxonomy" id="692036"/>
    <lineage>
        <taxon>Bacteria</taxon>
        <taxon>Pseudomonadati</taxon>
        <taxon>Planctomycetota</taxon>
        <taxon>Planctomycetia</taxon>
        <taxon>Gemmatales</taxon>
        <taxon>Gemmataceae</taxon>
        <taxon>Tuwongella</taxon>
    </lineage>
</organism>
<dbReference type="FunCoup" id="A0A6C2YMF6">
    <property type="interactions" value="167"/>
</dbReference>
<dbReference type="InParanoid" id="A0A6C2YMF6"/>
<dbReference type="PANTHER" id="PTHR30036:SF7">
    <property type="entry name" value="ABC TRANSPORTER PERIPLASMIC-BINDING PROTEIN YPHF"/>
    <property type="match status" value="1"/>
</dbReference>
<dbReference type="EMBL" id="LR586016">
    <property type="protein sequence ID" value="VIP02778.1"/>
    <property type="molecule type" value="Genomic_DNA"/>
</dbReference>
<dbReference type="AlphaFoldDB" id="A0A6C2YMF6"/>
<dbReference type="Pfam" id="PF13407">
    <property type="entry name" value="Peripla_BP_4"/>
    <property type="match status" value="1"/>
</dbReference>
<gene>
    <name evidence="5" type="ORF">GMBLW1_11820</name>
</gene>
<comment type="similarity">
    <text evidence="2">Belongs to the bacterial solute-binding protein 2 family.</text>
</comment>
<proteinExistence type="inferred from homology"/>
<dbReference type="GO" id="GO:0030246">
    <property type="term" value="F:carbohydrate binding"/>
    <property type="evidence" value="ECO:0007669"/>
    <property type="project" value="TreeGrafter"/>
</dbReference>
<protein>
    <recommendedName>
        <fullName evidence="4">Periplasmic binding protein domain-containing protein</fullName>
    </recommendedName>
</protein>
<evidence type="ECO:0000313" key="6">
    <source>
        <dbReference type="Proteomes" id="UP000464378"/>
    </source>
</evidence>
<dbReference type="EMBL" id="LR593887">
    <property type="protein sequence ID" value="VTS02423.1"/>
    <property type="molecule type" value="Genomic_DNA"/>
</dbReference>
<dbReference type="PANTHER" id="PTHR30036">
    <property type="entry name" value="D-XYLOSE-BINDING PERIPLASMIC PROTEIN"/>
    <property type="match status" value="1"/>
</dbReference>
<keyword evidence="6" id="KW-1185">Reference proteome</keyword>
<dbReference type="CDD" id="cd06314">
    <property type="entry name" value="PBP1_tmGBP"/>
    <property type="match status" value="1"/>
</dbReference>
<feature type="chain" id="PRO_5033534867" description="Periplasmic binding protein domain-containing protein" evidence="3">
    <location>
        <begin position="21"/>
        <end position="342"/>
    </location>
</feature>
<reference evidence="5" key="1">
    <citation type="submission" date="2019-04" db="EMBL/GenBank/DDBJ databases">
        <authorList>
            <consortium name="Science for Life Laboratories"/>
        </authorList>
    </citation>
    <scope>NUCLEOTIDE SEQUENCE</scope>
    <source>
        <strain evidence="5">MBLW1</strain>
    </source>
</reference>
<evidence type="ECO:0000256" key="1">
    <source>
        <dbReference type="ARBA" id="ARBA00004196"/>
    </source>
</evidence>
<dbReference type="InterPro" id="IPR028082">
    <property type="entry name" value="Peripla_BP_I"/>
</dbReference>
<dbReference type="GO" id="GO:0030288">
    <property type="term" value="C:outer membrane-bounded periplasmic space"/>
    <property type="evidence" value="ECO:0007669"/>
    <property type="project" value="TreeGrafter"/>
</dbReference>
<accession>A0A6C2YMF6</accession>
<evidence type="ECO:0000259" key="4">
    <source>
        <dbReference type="Pfam" id="PF13407"/>
    </source>
</evidence>
<feature type="domain" description="Periplasmic binding protein" evidence="4">
    <location>
        <begin position="30"/>
        <end position="295"/>
    </location>
</feature>
<feature type="signal peptide" evidence="3">
    <location>
        <begin position="1"/>
        <end position="20"/>
    </location>
</feature>
<dbReference type="Gene3D" id="3.40.50.2300">
    <property type="match status" value="2"/>
</dbReference>
<dbReference type="Proteomes" id="UP000464378">
    <property type="component" value="Chromosome"/>
</dbReference>
<comment type="subcellular location">
    <subcellularLocation>
        <location evidence="1">Cell envelope</location>
    </subcellularLocation>
</comment>
<sequence>MRSGFLTVAAVLALLLPACSDGKATKVAIVTNNPADFWNIVEAGARKAEAEMSVGVEFRRPANGTAAEQKQIVEALLAQGMNGIAISVLDPENQTTFLNEIAGQTNLITQDNDAPLSKRLAYIGTDNYLAGKAVGRLVKEAMPEGGTIAVFVGVMTSLNAQQRFQGVVDELAGQKDAKGPTYGKYTLYGDVRTDGTELKVAKDVAATVLGELEPKINAGEKVCMIGLYAYNPPAILTAARERNLVGKFKIVGFDEDSETLRGIDKGEIHGTVVQDPFGFGYESVKMLVQLAKGDKSGLPADGLKAVPHRIVTKAGGKDPVTGETRLVAVDYAKELETLMKKK</sequence>
<evidence type="ECO:0000256" key="3">
    <source>
        <dbReference type="SAM" id="SignalP"/>
    </source>
</evidence>
<dbReference type="InterPro" id="IPR050555">
    <property type="entry name" value="Bact_Solute-Bind_Prot2"/>
</dbReference>
<dbReference type="SUPFAM" id="SSF53822">
    <property type="entry name" value="Periplasmic binding protein-like I"/>
    <property type="match status" value="1"/>
</dbReference>
<dbReference type="RefSeq" id="WP_162657915.1">
    <property type="nucleotide sequence ID" value="NZ_LR593887.1"/>
</dbReference>
<evidence type="ECO:0000313" key="5">
    <source>
        <dbReference type="EMBL" id="VIP02778.1"/>
    </source>
</evidence>
<keyword evidence="3" id="KW-0732">Signal</keyword>
<evidence type="ECO:0000256" key="2">
    <source>
        <dbReference type="ARBA" id="ARBA00007639"/>
    </source>
</evidence>
<name>A0A6C2YMF6_9BACT</name>
<dbReference type="KEGG" id="tim:GMBLW1_11820"/>